<evidence type="ECO:0000313" key="1">
    <source>
        <dbReference type="EMBL" id="BBH92192.1"/>
    </source>
</evidence>
<dbReference type="EMBL" id="AP019377">
    <property type="protein sequence ID" value="BBH92192.1"/>
    <property type="molecule type" value="Genomic_DNA"/>
</dbReference>
<accession>A0A455SZ72</accession>
<dbReference type="AlphaFoldDB" id="A0A455SZ72"/>
<sequence>MMPLKSNQPIRSSVLIGREQESALLGARIERVKQGHGQMPLLSGEARIGKSRLLAEGKR</sequence>
<evidence type="ECO:0008006" key="2">
    <source>
        <dbReference type="Google" id="ProtNLM"/>
    </source>
</evidence>
<organism evidence="1">
    <name type="scientific">Thermogemmatispora argillosa</name>
    <dbReference type="NCBI Taxonomy" id="2045280"/>
    <lineage>
        <taxon>Bacteria</taxon>
        <taxon>Bacillati</taxon>
        <taxon>Chloroflexota</taxon>
        <taxon>Ktedonobacteria</taxon>
        <taxon>Thermogemmatisporales</taxon>
        <taxon>Thermogemmatisporaceae</taxon>
        <taxon>Thermogemmatispora</taxon>
    </lineage>
</organism>
<proteinExistence type="predicted"/>
<reference evidence="1" key="1">
    <citation type="submission" date="2018-12" db="EMBL/GenBank/DDBJ databases">
        <title>Novel natural products biosynthetic potential of the class Ktedonobacteria.</title>
        <authorList>
            <person name="Zheng Y."/>
            <person name="Saitou A."/>
            <person name="Wang C.M."/>
            <person name="Toyoda A."/>
            <person name="Minakuchi Y."/>
            <person name="Sekiguchi Y."/>
            <person name="Ueda K."/>
            <person name="Takano H."/>
            <person name="Sakai Y."/>
            <person name="Yokota A."/>
            <person name="Yabe S."/>
        </authorList>
    </citation>
    <scope>NUCLEOTIDE SEQUENCE</scope>
    <source>
        <strain evidence="1">A3-2</strain>
    </source>
</reference>
<protein>
    <recommendedName>
        <fullName evidence="2">Orc1-like AAA ATPase domain-containing protein</fullName>
    </recommendedName>
</protein>
<name>A0A455SZ72_9CHLR</name>
<gene>
    <name evidence="1" type="ORF">KTA_03910</name>
</gene>